<dbReference type="SUPFAM" id="SSF48403">
    <property type="entry name" value="Ankyrin repeat"/>
    <property type="match status" value="1"/>
</dbReference>
<evidence type="ECO:0000313" key="3">
    <source>
        <dbReference type="Proteomes" id="UP000823749"/>
    </source>
</evidence>
<keyword evidence="1" id="KW-0040">ANK repeat</keyword>
<dbReference type="EMBL" id="JACTNZ010000003">
    <property type="protein sequence ID" value="KAG5555483.1"/>
    <property type="molecule type" value="Genomic_DNA"/>
</dbReference>
<feature type="repeat" description="ANK" evidence="1">
    <location>
        <begin position="12"/>
        <end position="44"/>
    </location>
</feature>
<accession>A0AAV6KTY6</accession>
<protein>
    <recommendedName>
        <fullName evidence="4">Ankyrin repeat family protein</fullName>
    </recommendedName>
</protein>
<dbReference type="InterPro" id="IPR002110">
    <property type="entry name" value="Ankyrin_rpt"/>
</dbReference>
<name>A0AAV6KTY6_9ERIC</name>
<dbReference type="PROSITE" id="PS50088">
    <property type="entry name" value="ANK_REPEAT"/>
    <property type="match status" value="1"/>
</dbReference>
<gene>
    <name evidence="2" type="ORF">RHGRI_006211</name>
</gene>
<evidence type="ECO:0000256" key="1">
    <source>
        <dbReference type="PROSITE-ProRule" id="PRU00023"/>
    </source>
</evidence>
<dbReference type="PROSITE" id="PS50297">
    <property type="entry name" value="ANK_REP_REGION"/>
    <property type="match status" value="1"/>
</dbReference>
<dbReference type="EMBL" id="JACTNZ010000003">
    <property type="protein sequence ID" value="KAG5555484.1"/>
    <property type="molecule type" value="Genomic_DNA"/>
</dbReference>
<dbReference type="AlphaFoldDB" id="A0AAV6KTY6"/>
<evidence type="ECO:0008006" key="4">
    <source>
        <dbReference type="Google" id="ProtNLM"/>
    </source>
</evidence>
<dbReference type="Gene3D" id="1.25.40.20">
    <property type="entry name" value="Ankyrin repeat-containing domain"/>
    <property type="match status" value="1"/>
</dbReference>
<sequence length="253" mass="28381">MGVNSPFGCFGEVAFPLHYAAKSLSAELVQLFLSHGARTDIKLHDTRGMRGHHGLLPLEIALDVASLMLQYYPLEVIKLLARSSENVGKIAYKYAMEGKFAEFAILLMVAREKVLVPITFSTQDGDGWDGSMTLHQCLENRRLGWLRSIALLLQVFERAGNAIEECILVPQSKEEMEIDLALRLKEAGFRLKKGDFDFSIDDRMNSRVSIRCPIECLGTGVHFMRPRSLLLPDPSRVRLDIYCALCCCGNVFL</sequence>
<comment type="caution">
    <text evidence="2">The sequence shown here is derived from an EMBL/GenBank/DDBJ whole genome shotgun (WGS) entry which is preliminary data.</text>
</comment>
<organism evidence="2 3">
    <name type="scientific">Rhododendron griersonianum</name>
    <dbReference type="NCBI Taxonomy" id="479676"/>
    <lineage>
        <taxon>Eukaryota</taxon>
        <taxon>Viridiplantae</taxon>
        <taxon>Streptophyta</taxon>
        <taxon>Embryophyta</taxon>
        <taxon>Tracheophyta</taxon>
        <taxon>Spermatophyta</taxon>
        <taxon>Magnoliopsida</taxon>
        <taxon>eudicotyledons</taxon>
        <taxon>Gunneridae</taxon>
        <taxon>Pentapetalae</taxon>
        <taxon>asterids</taxon>
        <taxon>Ericales</taxon>
        <taxon>Ericaceae</taxon>
        <taxon>Ericoideae</taxon>
        <taxon>Rhodoreae</taxon>
        <taxon>Rhododendron</taxon>
    </lineage>
</organism>
<dbReference type="Proteomes" id="UP000823749">
    <property type="component" value="Chromosome 3"/>
</dbReference>
<reference evidence="2" key="1">
    <citation type="submission" date="2020-08" db="EMBL/GenBank/DDBJ databases">
        <title>Plant Genome Project.</title>
        <authorList>
            <person name="Zhang R.-G."/>
        </authorList>
    </citation>
    <scope>NUCLEOTIDE SEQUENCE</scope>
    <source>
        <strain evidence="2">WSP0</strain>
        <tissue evidence="2">Leaf</tissue>
    </source>
</reference>
<proteinExistence type="predicted"/>
<keyword evidence="3" id="KW-1185">Reference proteome</keyword>
<dbReference type="InterPro" id="IPR036770">
    <property type="entry name" value="Ankyrin_rpt-contain_sf"/>
</dbReference>
<evidence type="ECO:0000313" key="2">
    <source>
        <dbReference type="EMBL" id="KAG5555483.1"/>
    </source>
</evidence>